<evidence type="ECO:0000256" key="6">
    <source>
        <dbReference type="ARBA" id="ARBA00022842"/>
    </source>
</evidence>
<evidence type="ECO:0000256" key="8">
    <source>
        <dbReference type="SAM" id="MobiDB-lite"/>
    </source>
</evidence>
<name>A0A6J4PR16_9ACTN</name>
<dbReference type="InterPro" id="IPR005238">
    <property type="entry name" value="ComB-like"/>
</dbReference>
<sequence length="346" mass="36064">MAGAKDYGVTAGYAAGERGARKAAREGAAAVVVVDAFRASTTIAVLVRKGARVIPVASIEEAAAYAGADYCIGERGSKKVRGFDFGNSPTEVEAAELPPGATVVFSTTNSTRTIEAARGAAEILAGAFINAYAVADELATGAYGERIVVLGCGWQGRRSGEDESAAGAILYRLRERGVGSTSGDGGSAISTSRAPRSLCAGTAPPDVSRALGTSGISISASPKTPCRSSPASKEASSWAGDRGALAGGPNEGGGKRPEYSPKIILTRAWCAINLKLGTADQTLQASPNRRGEEVLTNMTITITHERVKEVTREEVDRAIDVIERHLEKEARTRNLLDEQAIMRPKE</sequence>
<organism evidence="9">
    <name type="scientific">uncultured Rubrobacteraceae bacterium</name>
    <dbReference type="NCBI Taxonomy" id="349277"/>
    <lineage>
        <taxon>Bacteria</taxon>
        <taxon>Bacillati</taxon>
        <taxon>Actinomycetota</taxon>
        <taxon>Rubrobacteria</taxon>
        <taxon>Rubrobacterales</taxon>
        <taxon>Rubrobacteraceae</taxon>
        <taxon>environmental samples</taxon>
    </lineage>
</organism>
<feature type="compositionally biased region" description="Polar residues" evidence="8">
    <location>
        <begin position="214"/>
        <end position="235"/>
    </location>
</feature>
<evidence type="ECO:0000256" key="7">
    <source>
        <dbReference type="ARBA" id="ARBA00033711"/>
    </source>
</evidence>
<feature type="non-terminal residue" evidence="9">
    <location>
        <position position="346"/>
    </location>
</feature>
<dbReference type="PANTHER" id="PTHR37311:SF1">
    <property type="entry name" value="2-PHOSPHOSULFOLACTATE PHOSPHATASE-RELATED"/>
    <property type="match status" value="1"/>
</dbReference>
<evidence type="ECO:0000256" key="5">
    <source>
        <dbReference type="ARBA" id="ARBA00022801"/>
    </source>
</evidence>
<comment type="catalytic activity">
    <reaction evidence="7">
        <text>(2R)-O-phospho-3-sulfolactate + H2O = (2R)-3-sulfolactate + phosphate</text>
        <dbReference type="Rhea" id="RHEA:23416"/>
        <dbReference type="ChEBI" id="CHEBI:15377"/>
        <dbReference type="ChEBI" id="CHEBI:15597"/>
        <dbReference type="ChEBI" id="CHEBI:43474"/>
        <dbReference type="ChEBI" id="CHEBI:58738"/>
        <dbReference type="EC" id="3.1.3.71"/>
    </reaction>
</comment>
<reference evidence="9" key="1">
    <citation type="submission" date="2020-02" db="EMBL/GenBank/DDBJ databases">
        <authorList>
            <person name="Meier V. D."/>
        </authorList>
    </citation>
    <scope>NUCLEOTIDE SEQUENCE</scope>
    <source>
        <strain evidence="9">AVDCRST_MAG78</strain>
    </source>
</reference>
<dbReference type="EMBL" id="CADCVB010000085">
    <property type="protein sequence ID" value="CAA9423055.1"/>
    <property type="molecule type" value="Genomic_DNA"/>
</dbReference>
<comment type="cofactor">
    <cofactor evidence="1">
        <name>Mg(2+)</name>
        <dbReference type="ChEBI" id="CHEBI:18420"/>
    </cofactor>
</comment>
<protein>
    <recommendedName>
        <fullName evidence="4">Probable 2-phosphosulfolactate phosphatase</fullName>
        <ecNumber evidence="3">3.1.3.71</ecNumber>
    </recommendedName>
</protein>
<dbReference type="Gene3D" id="3.90.1560.10">
    <property type="entry name" value="ComB-like"/>
    <property type="match status" value="1"/>
</dbReference>
<gene>
    <name evidence="9" type="ORF">AVDCRST_MAG78-1173</name>
</gene>
<dbReference type="GO" id="GO:0000287">
    <property type="term" value="F:magnesium ion binding"/>
    <property type="evidence" value="ECO:0007669"/>
    <property type="project" value="InterPro"/>
</dbReference>
<evidence type="ECO:0000256" key="2">
    <source>
        <dbReference type="ARBA" id="ARBA00009997"/>
    </source>
</evidence>
<evidence type="ECO:0000256" key="4">
    <source>
        <dbReference type="ARBA" id="ARBA00021948"/>
    </source>
</evidence>
<feature type="region of interest" description="Disordered" evidence="8">
    <location>
        <begin position="178"/>
        <end position="258"/>
    </location>
</feature>
<dbReference type="EC" id="3.1.3.71" evidence="3"/>
<evidence type="ECO:0000313" key="9">
    <source>
        <dbReference type="EMBL" id="CAA9423055.1"/>
    </source>
</evidence>
<proteinExistence type="inferred from homology"/>
<accession>A0A6J4PR16</accession>
<dbReference type="SUPFAM" id="SSF142823">
    <property type="entry name" value="ComB-like"/>
    <property type="match status" value="1"/>
</dbReference>
<evidence type="ECO:0000256" key="3">
    <source>
        <dbReference type="ARBA" id="ARBA00012953"/>
    </source>
</evidence>
<dbReference type="InterPro" id="IPR036702">
    <property type="entry name" value="ComB-like_sf"/>
</dbReference>
<dbReference type="PANTHER" id="PTHR37311">
    <property type="entry name" value="2-PHOSPHOSULFOLACTATE PHOSPHATASE-RELATED"/>
    <property type="match status" value="1"/>
</dbReference>
<dbReference type="Pfam" id="PF04029">
    <property type="entry name" value="2-ph_phosp"/>
    <property type="match status" value="1"/>
</dbReference>
<comment type="similarity">
    <text evidence="2">Belongs to the ComB family.</text>
</comment>
<dbReference type="AlphaFoldDB" id="A0A6J4PR16"/>
<dbReference type="GO" id="GO:0050545">
    <property type="term" value="F:sulfopyruvate decarboxylase activity"/>
    <property type="evidence" value="ECO:0007669"/>
    <property type="project" value="TreeGrafter"/>
</dbReference>
<keyword evidence="5" id="KW-0378">Hydrolase</keyword>
<evidence type="ECO:0000256" key="1">
    <source>
        <dbReference type="ARBA" id="ARBA00001946"/>
    </source>
</evidence>
<dbReference type="GO" id="GO:0050532">
    <property type="term" value="F:2-phosphosulfolactate phosphatase activity"/>
    <property type="evidence" value="ECO:0007669"/>
    <property type="project" value="UniProtKB-EC"/>
</dbReference>
<keyword evidence="6" id="KW-0460">Magnesium</keyword>